<dbReference type="FunCoup" id="M1YGK0">
    <property type="interactions" value="286"/>
</dbReference>
<evidence type="ECO:0000256" key="3">
    <source>
        <dbReference type="ARBA" id="ARBA00005100"/>
    </source>
</evidence>
<reference evidence="16 17" key="1">
    <citation type="journal article" date="2013" name="Front. Microbiol.">
        <title>The genome of Nitrospina gracilis illuminates the metabolism and evolution of the major marine nitrite oxidizer.</title>
        <authorList>
            <person name="Luecker S."/>
            <person name="Nowka B."/>
            <person name="Rattei T."/>
            <person name="Spieck E."/>
            <person name="and Daims H."/>
        </authorList>
    </citation>
    <scope>NUCLEOTIDE SEQUENCE [LARGE SCALE GENOMIC DNA]</scope>
    <source>
        <strain evidence="16 17">3/211</strain>
    </source>
</reference>
<keyword evidence="11" id="KW-0333">Golgi apparatus</keyword>
<evidence type="ECO:0000313" key="16">
    <source>
        <dbReference type="EMBL" id="CCQ89583.1"/>
    </source>
</evidence>
<dbReference type="InterPro" id="IPR016040">
    <property type="entry name" value="NAD(P)-bd_dom"/>
</dbReference>
<dbReference type="STRING" id="1266370.NITGR_130049"/>
<evidence type="ECO:0000256" key="5">
    <source>
        <dbReference type="ARBA" id="ARBA00012290"/>
    </source>
</evidence>
<dbReference type="InterPro" id="IPR044516">
    <property type="entry name" value="UXS-like"/>
</dbReference>
<dbReference type="GO" id="GO:0070403">
    <property type="term" value="F:NAD+ binding"/>
    <property type="evidence" value="ECO:0007669"/>
    <property type="project" value="InterPro"/>
</dbReference>
<gene>
    <name evidence="16" type="ORF">NITGR_130049</name>
</gene>
<dbReference type="EC" id="4.1.1.35" evidence="5"/>
<evidence type="ECO:0000256" key="2">
    <source>
        <dbReference type="ARBA" id="ARBA00004447"/>
    </source>
</evidence>
<evidence type="ECO:0000256" key="1">
    <source>
        <dbReference type="ARBA" id="ARBA00001911"/>
    </source>
</evidence>
<sequence length="314" mass="35398">MPTTLVTGGAGFVGSHFCDLLLEKGHDVVCLDNFITGSRDNIAHITGSRFRFIEQDVTEPFSYDGPLDYVAHMASPASPPDYYAHPIVTLKCGSYGTHHTLELAREKNAVFLTTSTSEVYGDPHEHPQPETYWGNVNPIGPRSVYDEAKRYAEALITAYHRTHGMEVRIVRIFNTYGPRMRLNDGRAIPNFMHQALNGLDLTVYGDGTQTRSFCFVSDLVDGIYRLMTSSVNEPVNIGNPKEMTLLEMAQKILQVTGSQSKIFHKPLPEDDPKLRRPNINKARRLLNWEPRVDLETGLRATLDYFKQQMEPPKS</sequence>
<comment type="pathway">
    <text evidence="3">Nucleotide-sugar biosynthesis; UDP-alpha-D-xylose biosynthesis; UDP-alpha-D-xylose from UDP-alpha-D-glucuronate: step 1/1.</text>
</comment>
<dbReference type="GO" id="GO:0033320">
    <property type="term" value="P:UDP-D-xylose biosynthetic process"/>
    <property type="evidence" value="ECO:0007669"/>
    <property type="project" value="UniProtKB-UniPathway"/>
</dbReference>
<dbReference type="Gene3D" id="3.40.50.720">
    <property type="entry name" value="NAD(P)-binding Rossmann-like Domain"/>
    <property type="match status" value="1"/>
</dbReference>
<keyword evidence="9" id="KW-1133">Transmembrane helix</keyword>
<dbReference type="Pfam" id="PF16363">
    <property type="entry name" value="GDP_Man_Dehyd"/>
    <property type="match status" value="1"/>
</dbReference>
<feature type="domain" description="NAD(P)-binding" evidence="15">
    <location>
        <begin position="5"/>
        <end position="300"/>
    </location>
</feature>
<keyword evidence="13" id="KW-0325">Glycoprotein</keyword>
<dbReference type="EMBL" id="CAQJ01000015">
    <property type="protein sequence ID" value="CCQ89583.1"/>
    <property type="molecule type" value="Genomic_DNA"/>
</dbReference>
<comment type="subcellular location">
    <subcellularLocation>
        <location evidence="2">Golgi apparatus</location>
        <location evidence="2">Golgi stack membrane</location>
        <topology evidence="2">Single-pass type II membrane protein</topology>
    </subcellularLocation>
</comment>
<evidence type="ECO:0000259" key="15">
    <source>
        <dbReference type="Pfam" id="PF16363"/>
    </source>
</evidence>
<evidence type="ECO:0000256" key="12">
    <source>
        <dbReference type="ARBA" id="ARBA00023136"/>
    </source>
</evidence>
<evidence type="ECO:0000256" key="9">
    <source>
        <dbReference type="ARBA" id="ARBA00022989"/>
    </source>
</evidence>
<dbReference type="InParanoid" id="M1YGK0"/>
<proteinExistence type="inferred from homology"/>
<evidence type="ECO:0000256" key="14">
    <source>
        <dbReference type="ARBA" id="ARBA00023239"/>
    </source>
</evidence>
<organism evidence="16 17">
    <name type="scientific">Nitrospina gracilis (strain 3/211)</name>
    <dbReference type="NCBI Taxonomy" id="1266370"/>
    <lineage>
        <taxon>Bacteria</taxon>
        <taxon>Pseudomonadati</taxon>
        <taxon>Nitrospinota/Tectimicrobiota group</taxon>
        <taxon>Nitrospinota</taxon>
        <taxon>Nitrospinia</taxon>
        <taxon>Nitrospinales</taxon>
        <taxon>Nitrospinaceae</taxon>
        <taxon>Nitrospina</taxon>
    </lineage>
</organism>
<dbReference type="UniPathway" id="UPA00796">
    <property type="reaction ID" value="UER00771"/>
</dbReference>
<keyword evidence="17" id="KW-1185">Reference proteome</keyword>
<keyword evidence="8" id="KW-0735">Signal-anchor</keyword>
<keyword evidence="6" id="KW-0812">Transmembrane</keyword>
<comment type="cofactor">
    <cofactor evidence="1">
        <name>NAD(+)</name>
        <dbReference type="ChEBI" id="CHEBI:57540"/>
    </cofactor>
</comment>
<dbReference type="GO" id="GO:0005737">
    <property type="term" value="C:cytoplasm"/>
    <property type="evidence" value="ECO:0007669"/>
    <property type="project" value="TreeGrafter"/>
</dbReference>
<dbReference type="CDD" id="cd05230">
    <property type="entry name" value="UGD_SDR_e"/>
    <property type="match status" value="1"/>
</dbReference>
<dbReference type="FunFam" id="3.40.50.720:FF:000065">
    <property type="entry name" value="UDP-glucuronic acid decarboxylase 1"/>
    <property type="match status" value="1"/>
</dbReference>
<dbReference type="InterPro" id="IPR036291">
    <property type="entry name" value="NAD(P)-bd_dom_sf"/>
</dbReference>
<dbReference type="SUPFAM" id="SSF51735">
    <property type="entry name" value="NAD(P)-binding Rossmann-fold domains"/>
    <property type="match status" value="1"/>
</dbReference>
<evidence type="ECO:0000256" key="13">
    <source>
        <dbReference type="ARBA" id="ARBA00023180"/>
    </source>
</evidence>
<keyword evidence="12" id="KW-0472">Membrane</keyword>
<keyword evidence="7" id="KW-0210">Decarboxylase</keyword>
<keyword evidence="10" id="KW-0520">NAD</keyword>
<dbReference type="GO" id="GO:0048040">
    <property type="term" value="F:UDP-glucuronate decarboxylase activity"/>
    <property type="evidence" value="ECO:0007669"/>
    <property type="project" value="UniProtKB-EC"/>
</dbReference>
<dbReference type="PANTHER" id="PTHR43078:SF6">
    <property type="entry name" value="UDP-GLUCURONIC ACID DECARBOXYLASE 1"/>
    <property type="match status" value="1"/>
</dbReference>
<dbReference type="GO" id="GO:0042732">
    <property type="term" value="P:D-xylose metabolic process"/>
    <property type="evidence" value="ECO:0007669"/>
    <property type="project" value="InterPro"/>
</dbReference>
<protein>
    <recommendedName>
        <fullName evidence="5">UDP-glucuronate decarboxylase</fullName>
        <ecNumber evidence="5">4.1.1.35</ecNumber>
    </recommendedName>
</protein>
<evidence type="ECO:0000256" key="7">
    <source>
        <dbReference type="ARBA" id="ARBA00022793"/>
    </source>
</evidence>
<evidence type="ECO:0000256" key="11">
    <source>
        <dbReference type="ARBA" id="ARBA00023034"/>
    </source>
</evidence>
<evidence type="ECO:0000256" key="4">
    <source>
        <dbReference type="ARBA" id="ARBA00007505"/>
    </source>
</evidence>
<evidence type="ECO:0000313" key="17">
    <source>
        <dbReference type="Proteomes" id="UP000011704"/>
    </source>
</evidence>
<dbReference type="OrthoDB" id="9810015at2"/>
<dbReference type="Proteomes" id="UP000011704">
    <property type="component" value="Unassembled WGS sequence"/>
</dbReference>
<comment type="caution">
    <text evidence="16">The sequence shown here is derived from an EMBL/GenBank/DDBJ whole genome shotgun (WGS) entry which is preliminary data.</text>
</comment>
<name>M1YGK0_NITG3</name>
<keyword evidence="14 16" id="KW-0456">Lyase</keyword>
<dbReference type="PANTHER" id="PTHR43078">
    <property type="entry name" value="UDP-GLUCURONIC ACID DECARBOXYLASE-RELATED"/>
    <property type="match status" value="1"/>
</dbReference>
<evidence type="ECO:0000256" key="8">
    <source>
        <dbReference type="ARBA" id="ARBA00022968"/>
    </source>
</evidence>
<evidence type="ECO:0000256" key="6">
    <source>
        <dbReference type="ARBA" id="ARBA00022692"/>
    </source>
</evidence>
<dbReference type="RefSeq" id="WP_005006167.1">
    <property type="nucleotide sequence ID" value="NZ_HG422173.1"/>
</dbReference>
<accession>M1YGK0</accession>
<comment type="similarity">
    <text evidence="4">Belongs to the NAD(P)-dependent epimerase/dehydratase family. UDP-glucuronic acid decarboxylase subfamily.</text>
</comment>
<dbReference type="HOGENOM" id="CLU_007383_4_0_0"/>
<dbReference type="AlphaFoldDB" id="M1YGK0"/>
<evidence type="ECO:0000256" key="10">
    <source>
        <dbReference type="ARBA" id="ARBA00023027"/>
    </source>
</evidence>